<evidence type="ECO:0000313" key="3">
    <source>
        <dbReference type="Proteomes" id="UP000297982"/>
    </source>
</evidence>
<dbReference type="Proteomes" id="UP000297982">
    <property type="component" value="Unassembled WGS sequence"/>
</dbReference>
<dbReference type="AlphaFoldDB" id="A0A4Z0H228"/>
<comment type="caution">
    <text evidence="2">The sequence shown here is derived from an EMBL/GenBank/DDBJ whole genome shotgun (WGS) entry which is preliminary data.</text>
</comment>
<proteinExistence type="predicted"/>
<dbReference type="Pfam" id="PF16888">
    <property type="entry name" value="YwqH-like"/>
    <property type="match status" value="1"/>
</dbReference>
<sequence>MSLLLSILKQDRYQKERELAELQDCQRELANLQDELIQQQSRVGEPELSPNTWHGARANEFNGSREDMTDAYRDISKTQMNRAQDEVEQKIGQIRQQLGYLGHQIAAERRRMEEEEEGA</sequence>
<gene>
    <name evidence="2" type="ORF">E4663_00190</name>
</gene>
<organism evidence="2 3">
    <name type="scientific">Halobacillus salinus</name>
    <dbReference type="NCBI Taxonomy" id="192814"/>
    <lineage>
        <taxon>Bacteria</taxon>
        <taxon>Bacillati</taxon>
        <taxon>Bacillota</taxon>
        <taxon>Bacilli</taxon>
        <taxon>Bacillales</taxon>
        <taxon>Bacillaceae</taxon>
        <taxon>Halobacillus</taxon>
    </lineage>
</organism>
<dbReference type="RefSeq" id="WP_135326192.1">
    <property type="nucleotide sequence ID" value="NZ_SRJC01000001.1"/>
</dbReference>
<dbReference type="EMBL" id="SRJC01000001">
    <property type="protein sequence ID" value="TGB03461.1"/>
    <property type="molecule type" value="Genomic_DNA"/>
</dbReference>
<feature type="region of interest" description="Disordered" evidence="1">
    <location>
        <begin position="40"/>
        <end position="67"/>
    </location>
</feature>
<reference evidence="2 3" key="1">
    <citation type="journal article" date="2003" name="Int. J. Syst. Evol. Microbiol.">
        <title>Halobacillus salinus sp. nov., isolated from a salt lake on the coast of the East Sea in Korea.</title>
        <authorList>
            <person name="Yoon J.H."/>
            <person name="Kang K.H."/>
            <person name="Park Y.H."/>
        </authorList>
    </citation>
    <scope>NUCLEOTIDE SEQUENCE [LARGE SCALE GENOMIC DNA]</scope>
    <source>
        <strain evidence="2 3">HSL-3</strain>
    </source>
</reference>
<evidence type="ECO:0000313" key="2">
    <source>
        <dbReference type="EMBL" id="TGB03461.1"/>
    </source>
</evidence>
<dbReference type="STRING" id="192814.GCA_900166575_00331"/>
<evidence type="ECO:0000256" key="1">
    <source>
        <dbReference type="SAM" id="MobiDB-lite"/>
    </source>
</evidence>
<accession>A0A4Z0H228</accession>
<protein>
    <submittedName>
        <fullName evidence="2">DUF5082 domain-containing protein</fullName>
    </submittedName>
</protein>
<dbReference type="InterPro" id="IPR031681">
    <property type="entry name" value="YwqH-like"/>
</dbReference>
<name>A0A4Z0H228_9BACI</name>
<keyword evidence="3" id="KW-1185">Reference proteome</keyword>